<dbReference type="RefSeq" id="WP_306101255.1">
    <property type="nucleotide sequence ID" value="NZ_CP162601.1"/>
</dbReference>
<dbReference type="EMBL" id="CP162601">
    <property type="protein sequence ID" value="XDK26401.1"/>
    <property type="molecule type" value="Genomic_DNA"/>
</dbReference>
<sequence length="42" mass="4885">MSKLQQLDVFIGTNTKIGRLILPVGTETEFSFIYENEWKHTV</sequence>
<evidence type="ECO:0000313" key="1">
    <source>
        <dbReference type="EMBL" id="XDK26401.1"/>
    </source>
</evidence>
<reference evidence="1" key="1">
    <citation type="submission" date="2024-07" db="EMBL/GenBank/DDBJ databases">
        <title>Genome Analysis of a Potential Novel Vibrio Species Secreting pH- and Thermo-stable Alginate Lyase and its Application in Producing Alginate Oligosaccharides.</title>
        <authorList>
            <person name="Huang H."/>
            <person name="Bao K."/>
        </authorList>
    </citation>
    <scope>NUCLEOTIDE SEQUENCE</scope>
    <source>
        <strain evidence="1">HB236076</strain>
    </source>
</reference>
<dbReference type="KEGG" id="vih:AB0763_03210"/>
<proteinExistence type="predicted"/>
<name>A0AB39HJW5_9VIBR</name>
<organism evidence="1">
    <name type="scientific">Vibrio sp. HB236076</name>
    <dbReference type="NCBI Taxonomy" id="3232307"/>
    <lineage>
        <taxon>Bacteria</taxon>
        <taxon>Pseudomonadati</taxon>
        <taxon>Pseudomonadota</taxon>
        <taxon>Gammaproteobacteria</taxon>
        <taxon>Vibrionales</taxon>
        <taxon>Vibrionaceae</taxon>
        <taxon>Vibrio</taxon>
    </lineage>
</organism>
<accession>A0AB39HJW5</accession>
<gene>
    <name evidence="1" type="ORF">AB0763_03210</name>
</gene>
<dbReference type="AlphaFoldDB" id="A0AB39HJW5"/>
<evidence type="ECO:0008006" key="2">
    <source>
        <dbReference type="Google" id="ProtNLM"/>
    </source>
</evidence>
<protein>
    <recommendedName>
        <fullName evidence="2">HipA N-terminal subdomain 1 domain-containing protein</fullName>
    </recommendedName>
</protein>